<comment type="caution">
    <text evidence="4">The sequence shown here is derived from an EMBL/GenBank/DDBJ whole genome shotgun (WGS) entry which is preliminary data.</text>
</comment>
<dbReference type="GO" id="GO:0003841">
    <property type="term" value="F:1-acylglycerol-3-phosphate O-acyltransferase activity"/>
    <property type="evidence" value="ECO:0007669"/>
    <property type="project" value="TreeGrafter"/>
</dbReference>
<name>A0A235BW79_UNCW3</name>
<evidence type="ECO:0000313" key="5">
    <source>
        <dbReference type="Proteomes" id="UP000215559"/>
    </source>
</evidence>
<dbReference type="GO" id="GO:0006654">
    <property type="term" value="P:phosphatidic acid biosynthetic process"/>
    <property type="evidence" value="ECO:0007669"/>
    <property type="project" value="TreeGrafter"/>
</dbReference>
<protein>
    <recommendedName>
        <fullName evidence="3">Phospholipid/glycerol acyltransferase domain-containing protein</fullName>
    </recommendedName>
</protein>
<dbReference type="EMBL" id="NOZP01000083">
    <property type="protein sequence ID" value="OYD15805.1"/>
    <property type="molecule type" value="Genomic_DNA"/>
</dbReference>
<dbReference type="SUPFAM" id="SSF69593">
    <property type="entry name" value="Glycerol-3-phosphate (1)-acyltransferase"/>
    <property type="match status" value="1"/>
</dbReference>
<evidence type="ECO:0000313" key="4">
    <source>
        <dbReference type="EMBL" id="OYD15805.1"/>
    </source>
</evidence>
<gene>
    <name evidence="4" type="ORF">CH330_04665</name>
</gene>
<keyword evidence="1" id="KW-0808">Transferase</keyword>
<dbReference type="Proteomes" id="UP000215559">
    <property type="component" value="Unassembled WGS sequence"/>
</dbReference>
<dbReference type="PANTHER" id="PTHR10434:SF11">
    <property type="entry name" value="1-ACYL-SN-GLYCEROL-3-PHOSPHATE ACYLTRANSFERASE"/>
    <property type="match status" value="1"/>
</dbReference>
<dbReference type="SMART" id="SM00563">
    <property type="entry name" value="PlsC"/>
    <property type="match status" value="1"/>
</dbReference>
<keyword evidence="2" id="KW-0012">Acyltransferase</keyword>
<evidence type="ECO:0000259" key="3">
    <source>
        <dbReference type="SMART" id="SM00563"/>
    </source>
</evidence>
<evidence type="ECO:0000256" key="1">
    <source>
        <dbReference type="ARBA" id="ARBA00022679"/>
    </source>
</evidence>
<dbReference type="CDD" id="cd07989">
    <property type="entry name" value="LPLAT_AGPAT-like"/>
    <property type="match status" value="1"/>
</dbReference>
<sequence>MFAGASKTQEKGQSLRFRWRIGWIIACPFVWLFPGLRVFGREKLVKGPQILAVNHVSNIDPLVVGCAAARELHFLAKEELFRPSLFFAWLIRNFNAWPVRRGIADTGAIRHCSRILRYGQSLVLFPEGTRSQTGEIGHFMRGVGMLAITNRVPVVPTFIQGLDKSWISWFVDRDFVKKGFRKRSVHRTKIRVFFGEPVYPENFSRDRRGYVEMTRAVEERVRTLGKCQG</sequence>
<accession>A0A235BW79</accession>
<dbReference type="Pfam" id="PF01553">
    <property type="entry name" value="Acyltransferase"/>
    <property type="match status" value="1"/>
</dbReference>
<evidence type="ECO:0000256" key="2">
    <source>
        <dbReference type="ARBA" id="ARBA00023315"/>
    </source>
</evidence>
<dbReference type="PANTHER" id="PTHR10434">
    <property type="entry name" value="1-ACYL-SN-GLYCEROL-3-PHOSPHATE ACYLTRANSFERASE"/>
    <property type="match status" value="1"/>
</dbReference>
<proteinExistence type="predicted"/>
<dbReference type="AlphaFoldDB" id="A0A235BW79"/>
<dbReference type="InterPro" id="IPR002123">
    <property type="entry name" value="Plipid/glycerol_acylTrfase"/>
</dbReference>
<organism evidence="4 5">
    <name type="scientific">candidate division WOR-3 bacterium JGI_Cruoil_03_51_56</name>
    <dbReference type="NCBI Taxonomy" id="1973747"/>
    <lineage>
        <taxon>Bacteria</taxon>
        <taxon>Bacteria division WOR-3</taxon>
    </lineage>
</organism>
<reference evidence="4 5" key="1">
    <citation type="submission" date="2017-07" db="EMBL/GenBank/DDBJ databases">
        <title>Recovery of genomes from metagenomes via a dereplication, aggregation, and scoring strategy.</title>
        <authorList>
            <person name="Sieber C.M."/>
            <person name="Probst A.J."/>
            <person name="Sharrar A."/>
            <person name="Thomas B.C."/>
            <person name="Hess M."/>
            <person name="Tringe S.G."/>
            <person name="Banfield J.F."/>
        </authorList>
    </citation>
    <scope>NUCLEOTIDE SEQUENCE [LARGE SCALE GENOMIC DNA]</scope>
    <source>
        <strain evidence="4">JGI_Cruoil_03_51_56</strain>
    </source>
</reference>
<feature type="domain" description="Phospholipid/glycerol acyltransferase" evidence="3">
    <location>
        <begin position="49"/>
        <end position="162"/>
    </location>
</feature>